<dbReference type="InterPro" id="IPR000836">
    <property type="entry name" value="PRTase_dom"/>
</dbReference>
<dbReference type="AlphaFoldDB" id="L8J756"/>
<dbReference type="CDD" id="cd06223">
    <property type="entry name" value="PRTases_typeI"/>
    <property type="match status" value="1"/>
</dbReference>
<dbReference type="SUPFAM" id="SSF53271">
    <property type="entry name" value="PRTase-like"/>
    <property type="match status" value="1"/>
</dbReference>
<evidence type="ECO:0000313" key="3">
    <source>
        <dbReference type="EMBL" id="ELR64033.1"/>
    </source>
</evidence>
<accession>L8J756</accession>
<dbReference type="OrthoDB" id="9793412at2"/>
<dbReference type="Proteomes" id="UP000011134">
    <property type="component" value="Unassembled WGS sequence"/>
</dbReference>
<sequence>MLSPSSLRSIFQWTKPQCQLCHLPLHRGEAFWCQHCLSHFPQPPYCTRCGSTTLPLVSRCGRCLSKPPPWQHIYRLGEYDFPLRQLVHQFKFRRKFWLAEPLGQQIALQITNPAPLLIPVPLHPQRRLWRSFNQSTLLARAIADITGSQCQPDTIRRTRNTKVQRQLSRQERKRNLRRAFILKAKALPDHVAIVDDVVTTGSTVAELTRLLLRHGVKQVDIYCICYTPPAK</sequence>
<proteinExistence type="inferred from homology"/>
<dbReference type="InterPro" id="IPR051910">
    <property type="entry name" value="ComF/GntX_DNA_util-trans"/>
</dbReference>
<dbReference type="Pfam" id="PF00156">
    <property type="entry name" value="Pribosyltran"/>
    <property type="match status" value="1"/>
</dbReference>
<comment type="similarity">
    <text evidence="1">Belongs to the ComF/GntX family.</text>
</comment>
<comment type="caution">
    <text evidence="3">The sequence shown here is derived from an EMBL/GenBank/DDBJ whole genome shotgun (WGS) entry which is preliminary data.</text>
</comment>
<dbReference type="Gene3D" id="3.40.50.2020">
    <property type="match status" value="1"/>
</dbReference>
<evidence type="ECO:0000256" key="1">
    <source>
        <dbReference type="ARBA" id="ARBA00008007"/>
    </source>
</evidence>
<organism evidence="3 4">
    <name type="scientific">Photobacterium marinum</name>
    <dbReference type="NCBI Taxonomy" id="1056511"/>
    <lineage>
        <taxon>Bacteria</taxon>
        <taxon>Pseudomonadati</taxon>
        <taxon>Pseudomonadota</taxon>
        <taxon>Gammaproteobacteria</taxon>
        <taxon>Vibrionales</taxon>
        <taxon>Vibrionaceae</taxon>
        <taxon>Photobacterium</taxon>
    </lineage>
</organism>
<dbReference type="PANTHER" id="PTHR47505:SF1">
    <property type="entry name" value="DNA UTILIZATION PROTEIN YHGH"/>
    <property type="match status" value="1"/>
</dbReference>
<gene>
    <name evidence="3" type="ORF">C942_03114</name>
</gene>
<dbReference type="PANTHER" id="PTHR47505">
    <property type="entry name" value="DNA UTILIZATION PROTEIN YHGH"/>
    <property type="match status" value="1"/>
</dbReference>
<reference evidence="3 4" key="1">
    <citation type="submission" date="2012-12" db="EMBL/GenBank/DDBJ databases">
        <title>Genome Assembly of Photobacterium sp. AK15.</title>
        <authorList>
            <person name="Khatri I."/>
            <person name="Vaidya B."/>
            <person name="Srinivas T.N.R."/>
            <person name="Subramanian S."/>
            <person name="Pinnaka A."/>
        </authorList>
    </citation>
    <scope>NUCLEOTIDE SEQUENCE [LARGE SCALE GENOMIC DNA]</scope>
    <source>
        <strain evidence="3 4">AK15</strain>
    </source>
</reference>
<dbReference type="PATRIC" id="fig|1056511.3.peg.4037"/>
<keyword evidence="4" id="KW-1185">Reference proteome</keyword>
<evidence type="ECO:0000259" key="2">
    <source>
        <dbReference type="Pfam" id="PF00156"/>
    </source>
</evidence>
<name>L8J756_9GAMM</name>
<evidence type="ECO:0000313" key="4">
    <source>
        <dbReference type="Proteomes" id="UP000011134"/>
    </source>
</evidence>
<protein>
    <submittedName>
        <fullName evidence="3">Competence protein F like protein</fullName>
    </submittedName>
</protein>
<dbReference type="InterPro" id="IPR029057">
    <property type="entry name" value="PRTase-like"/>
</dbReference>
<dbReference type="EMBL" id="AMZO01000033">
    <property type="protein sequence ID" value="ELR64033.1"/>
    <property type="molecule type" value="Genomic_DNA"/>
</dbReference>
<feature type="domain" description="Phosphoribosyltransferase" evidence="2">
    <location>
        <begin position="190"/>
        <end position="228"/>
    </location>
</feature>